<dbReference type="PROSITE" id="PS50222">
    <property type="entry name" value="EF_HAND_2"/>
    <property type="match status" value="1"/>
</dbReference>
<dbReference type="InterPro" id="IPR047141">
    <property type="entry name" value="Stealth"/>
</dbReference>
<dbReference type="PANTHER" id="PTHR24045:SF0">
    <property type="entry name" value="N-ACETYLGLUCOSAMINE-1-PHOSPHOTRANSFERASE SUBUNITS ALPHA_BETA"/>
    <property type="match status" value="1"/>
</dbReference>
<keyword evidence="6" id="KW-0175">Coiled coil</keyword>
<dbReference type="Gene3D" id="3.30.300.320">
    <property type="match status" value="1"/>
</dbReference>
<comment type="similarity">
    <text evidence="1">Belongs to the stealth family.</text>
</comment>
<dbReference type="InterPro" id="IPR000800">
    <property type="entry name" value="Notch_dom"/>
</dbReference>
<proteinExistence type="inferred from homology"/>
<keyword evidence="7" id="KW-0472">Membrane</keyword>
<keyword evidence="4" id="KW-1015">Disulfide bond</keyword>
<evidence type="ECO:0000256" key="2">
    <source>
        <dbReference type="ARBA" id="ARBA00022679"/>
    </source>
</evidence>
<evidence type="ECO:0000256" key="4">
    <source>
        <dbReference type="ARBA" id="ARBA00023157"/>
    </source>
</evidence>
<dbReference type="InterPro" id="IPR031358">
    <property type="entry name" value="Stealth_CR1"/>
</dbReference>
<feature type="domain" description="EF-hand" evidence="8">
    <location>
        <begin position="910"/>
        <end position="945"/>
    </location>
</feature>
<dbReference type="PANTHER" id="PTHR24045">
    <property type="match status" value="1"/>
</dbReference>
<reference evidence="9 10" key="1">
    <citation type="journal article" date="2023" name="BMC Biol.">
        <title>The compact genome of the sponge Oopsacas minuta (Hexactinellida) is lacking key metazoan core genes.</title>
        <authorList>
            <person name="Santini S."/>
            <person name="Schenkelaars Q."/>
            <person name="Jourda C."/>
            <person name="Duchesne M."/>
            <person name="Belahbib H."/>
            <person name="Rocher C."/>
            <person name="Selva M."/>
            <person name="Riesgo A."/>
            <person name="Vervoort M."/>
            <person name="Leys S.P."/>
            <person name="Kodjabachian L."/>
            <person name="Le Bivic A."/>
            <person name="Borchiellini C."/>
            <person name="Claverie J.M."/>
            <person name="Renard E."/>
        </authorList>
    </citation>
    <scope>NUCLEOTIDE SEQUENCE [LARGE SCALE GENOMIC DNA]</scope>
    <source>
        <strain evidence="9">SPO-2</strain>
    </source>
</reference>
<dbReference type="Proteomes" id="UP001165289">
    <property type="component" value="Unassembled WGS sequence"/>
</dbReference>
<dbReference type="AlphaFoldDB" id="A0AAV7KE97"/>
<evidence type="ECO:0000313" key="9">
    <source>
        <dbReference type="EMBL" id="KAI6658944.1"/>
    </source>
</evidence>
<dbReference type="GO" id="GO:0005794">
    <property type="term" value="C:Golgi apparatus"/>
    <property type="evidence" value="ECO:0007669"/>
    <property type="project" value="TreeGrafter"/>
</dbReference>
<dbReference type="Pfam" id="PF11380">
    <property type="entry name" value="Stealth_CR2"/>
    <property type="match status" value="1"/>
</dbReference>
<accession>A0AAV7KE97</accession>
<evidence type="ECO:0000256" key="1">
    <source>
        <dbReference type="ARBA" id="ARBA00007583"/>
    </source>
</evidence>
<evidence type="ECO:0000256" key="3">
    <source>
        <dbReference type="ARBA" id="ARBA00022737"/>
    </source>
</evidence>
<dbReference type="GO" id="GO:0016256">
    <property type="term" value="P:N-glycan processing to lysosome"/>
    <property type="evidence" value="ECO:0007669"/>
    <property type="project" value="TreeGrafter"/>
</dbReference>
<evidence type="ECO:0000256" key="6">
    <source>
        <dbReference type="SAM" id="Coils"/>
    </source>
</evidence>
<evidence type="ECO:0000259" key="8">
    <source>
        <dbReference type="PROSITE" id="PS50222"/>
    </source>
</evidence>
<dbReference type="InterPro" id="IPR031357">
    <property type="entry name" value="Stealth_CR3"/>
</dbReference>
<dbReference type="InterPro" id="IPR031356">
    <property type="entry name" value="Stealth_CR4"/>
</dbReference>
<dbReference type="InterPro" id="IPR002048">
    <property type="entry name" value="EF_hand_dom"/>
</dbReference>
<evidence type="ECO:0000256" key="7">
    <source>
        <dbReference type="SAM" id="Phobius"/>
    </source>
</evidence>
<gene>
    <name evidence="9" type="ORF">LOD99_10863</name>
</gene>
<dbReference type="Pfam" id="PF17102">
    <property type="entry name" value="Stealth_CR3"/>
    <property type="match status" value="1"/>
</dbReference>
<keyword evidence="7" id="KW-0812">Transmembrane</keyword>
<sequence length="1161" mass="134165">MMKLTSECFSTRNGLLISLAGVLTCIFILMLFSDQFHLWPFFRRPTILQYSTSEFSDNIAARDLHEHLSSYLPIDVVYTWVNGSDPLLIQTLNEVKRNLREEQNTNVTLEANLTKASMNTTSKGFDILLPNKTCRLRHCVPFNVLVLSYREGLAPAIRGNEVFWNVDNLLVEKVIETCETINVCSEVVTFVKMSNIQAVEMALGDNITFEGEIVPAVGSFVTSEKVINSIPLTNYYIISGNNTNSSQLTDRLNSISSNQYFTIISKHDLDTESIIIYKITSDSYNTDLVTDKNESTFAINAARIVWNPIHDKFNIGFENELDDYSLNRFEDNEELRYSIRSVLKYAPWIRHIYIVTNGQIPYWLDLSHTRVSIVTHHEIFQNISHLPTFSSPSIESHIHRIPGLSKKFLYLNDDVMLGQPVWPEDFYSDTKGQKIYLSWSVPNCRDGCPSSWIGDGYCDSSCNYTECEMDAGDCNATKTRGRMGRWGYSDYSRYAQDTSGYCAAGCPNSWMGDRYCDTSCFMLDCGFDSGDCGIEEHFRLLKFYIDFTNATQLFYLPLGTPAAYFNLSDNFPKKDNWTLVSGYFHSNNTIRTSVYSSKHHILTMTFYNNLPFSNETSTLFLTLSRAGSINTYYTLSLNISRVMNQSAGPNLFTTPALFDSYELVEKKFSINKQQITFLSSPENGKITLRDDKQSFQEDFLSHFNFTSQILDFLLTSTEIPESVRDGLKPIVTQFLGGFLTHNGFVHHIRIALDQLTIDEINNIESILRGLNKPTLEMTFSPNISISDRGLQMFSPSSNQLSRNIGKHILINSDENFYGKPEGIPFYQSRKLMDTFGESLKYVNRKFSKRFGHEARKVPAHMPHLIDRDIMQELQDEFREEFDLTSSHKVRQNDDMQYSFSYYYYYMSETLESISLRRVFEEFDTDENGILSILEQRNLIALLKELPLSRETMNNYYDILNECSISYEGTRAELPNDEPESYYGENLPLINLEFFAECTELIELVKLHYSVLPKRKFEILNEDEVAFKMINENSSKALGHLDWIRKNTRKFICINDNIDHNTASASVVKSLIREFYLSLFPIPTPFELPSHYRNRFGYIDEYTKWQLQKSSIDVYFKIVILVTLVLIFVLVFYDKFKRKLVLFDCILFKIWTRKQKKSNYLV</sequence>
<keyword evidence="10" id="KW-1185">Reference proteome</keyword>
<dbReference type="GO" id="GO:0003976">
    <property type="term" value="F:UDP-N-acetylglucosamine-lysosomal-enzyme N-acetylglucosaminephosphotransferase activity"/>
    <property type="evidence" value="ECO:0007669"/>
    <property type="project" value="TreeGrafter"/>
</dbReference>
<dbReference type="GO" id="GO:0046835">
    <property type="term" value="P:carbohydrate phosphorylation"/>
    <property type="evidence" value="ECO:0007669"/>
    <property type="project" value="TreeGrafter"/>
</dbReference>
<dbReference type="Pfam" id="PF00066">
    <property type="entry name" value="Notch"/>
    <property type="match status" value="1"/>
</dbReference>
<feature type="transmembrane region" description="Helical" evidence="7">
    <location>
        <begin position="1113"/>
        <end position="1132"/>
    </location>
</feature>
<keyword evidence="2" id="KW-0808">Transferase</keyword>
<keyword evidence="7" id="KW-1133">Transmembrane helix</keyword>
<dbReference type="Pfam" id="PF17103">
    <property type="entry name" value="Stealth_CR4"/>
    <property type="match status" value="1"/>
</dbReference>
<evidence type="ECO:0000313" key="10">
    <source>
        <dbReference type="Proteomes" id="UP001165289"/>
    </source>
</evidence>
<keyword evidence="5" id="KW-0325">Glycoprotein</keyword>
<dbReference type="EMBL" id="JAKMXF010000068">
    <property type="protein sequence ID" value="KAI6658944.1"/>
    <property type="molecule type" value="Genomic_DNA"/>
</dbReference>
<keyword evidence="3" id="KW-0677">Repeat</keyword>
<name>A0AAV7KE97_9METZ</name>
<comment type="caution">
    <text evidence="9">The sequence shown here is derived from an EMBL/GenBank/DDBJ whole genome shotgun (WGS) entry which is preliminary data.</text>
</comment>
<feature type="transmembrane region" description="Helical" evidence="7">
    <location>
        <begin position="12"/>
        <end position="32"/>
    </location>
</feature>
<dbReference type="Pfam" id="PF17101">
    <property type="entry name" value="Stealth_CR1"/>
    <property type="match status" value="1"/>
</dbReference>
<organism evidence="9 10">
    <name type="scientific">Oopsacas minuta</name>
    <dbReference type="NCBI Taxonomy" id="111878"/>
    <lineage>
        <taxon>Eukaryota</taxon>
        <taxon>Metazoa</taxon>
        <taxon>Porifera</taxon>
        <taxon>Hexactinellida</taxon>
        <taxon>Hexasterophora</taxon>
        <taxon>Lyssacinosida</taxon>
        <taxon>Leucopsacidae</taxon>
        <taxon>Oopsacas</taxon>
    </lineage>
</organism>
<evidence type="ECO:0000256" key="5">
    <source>
        <dbReference type="ARBA" id="ARBA00023180"/>
    </source>
</evidence>
<protein>
    <submittedName>
        <fullName evidence="9">N-acetylglucosamine-1-phosphotransferase subunits alpha/beta-like isoform X1</fullName>
    </submittedName>
</protein>
<dbReference type="InterPro" id="IPR021520">
    <property type="entry name" value="Stealth_CR2"/>
</dbReference>
<dbReference type="GO" id="GO:0005509">
    <property type="term" value="F:calcium ion binding"/>
    <property type="evidence" value="ECO:0007669"/>
    <property type="project" value="InterPro"/>
</dbReference>
<feature type="coiled-coil region" evidence="6">
    <location>
        <begin position="92"/>
        <end position="119"/>
    </location>
</feature>